<protein>
    <submittedName>
        <fullName evidence="4">Acyl-CoA dehydrogenase</fullName>
    </submittedName>
</protein>
<dbReference type="SUPFAM" id="SSF56645">
    <property type="entry name" value="Acyl-CoA dehydrogenase NM domain-like"/>
    <property type="match status" value="1"/>
</dbReference>
<evidence type="ECO:0000313" key="4">
    <source>
        <dbReference type="EMBL" id="NKI39969.1"/>
    </source>
</evidence>
<dbReference type="InterPro" id="IPR037069">
    <property type="entry name" value="AcylCoA_DH/ox_N_sf"/>
</dbReference>
<dbReference type="InterPro" id="IPR013786">
    <property type="entry name" value="AcylCoA_DH/ox_N"/>
</dbReference>
<organism evidence="4 5">
    <name type="scientific">Streptomyces physcomitrii</name>
    <dbReference type="NCBI Taxonomy" id="2724184"/>
    <lineage>
        <taxon>Bacteria</taxon>
        <taxon>Bacillati</taxon>
        <taxon>Actinomycetota</taxon>
        <taxon>Actinomycetes</taxon>
        <taxon>Kitasatosporales</taxon>
        <taxon>Streptomycetaceae</taxon>
        <taxon>Streptomyces</taxon>
    </lineage>
</organism>
<dbReference type="InterPro" id="IPR046373">
    <property type="entry name" value="Acyl-CoA_Oxase/DH_mid-dom_sf"/>
</dbReference>
<dbReference type="Pfam" id="PF08028">
    <property type="entry name" value="Acyl-CoA_dh_2"/>
    <property type="match status" value="1"/>
</dbReference>
<dbReference type="PIRSF" id="PIRSF016578">
    <property type="entry name" value="HsaA"/>
    <property type="match status" value="1"/>
</dbReference>
<dbReference type="Proteomes" id="UP000772196">
    <property type="component" value="Unassembled WGS sequence"/>
</dbReference>
<dbReference type="Gene3D" id="1.20.140.10">
    <property type="entry name" value="Butyryl-CoA Dehydrogenase, subunit A, domain 3"/>
    <property type="match status" value="1"/>
</dbReference>
<evidence type="ECO:0000256" key="1">
    <source>
        <dbReference type="ARBA" id="ARBA00023002"/>
    </source>
</evidence>
<sequence length="392" mass="41697">MAPALQDSPGLLGTVREVVPLLREHGRAAEEQGRIPRESLRALERAGVFRMAVPERFGGLGLPLAEQARVVGEVARGCPASGWNLTGWLTGTVMAGLYPDAVQEEVFAGGSVRVSVGFAPTGTVREAAGGHLLSGRWNYNSGVHAADWDCLAAVRPGPDGTEEEFFVLVPARELSLVEDWDVSAARGTGSVTAVAEDVFVPAERVASYEEVTLGTTGGRWNAQTAGRDYGVVAFVMGLYASMALGLARGAQELFLERLPGRGITYTDWDDQRAHPLTQRQVALAANKITAGAALTEEVLALLQRRADAGEQPSTEEKALVRGRAAFAASLAKEAVEVLHSASGASVIKRSVPLQRFHRDMLAFSLHALGQIDTNMEIQGRVLLGLTPGTEIL</sequence>
<keyword evidence="5" id="KW-1185">Reference proteome</keyword>
<accession>A0ABX1GV69</accession>
<proteinExistence type="predicted"/>
<dbReference type="Gene3D" id="1.10.540.10">
    <property type="entry name" value="Acyl-CoA dehydrogenase/oxidase, N-terminal domain"/>
    <property type="match status" value="1"/>
</dbReference>
<keyword evidence="1" id="KW-0560">Oxidoreductase</keyword>
<feature type="domain" description="Acyl-CoA dehydrogenase C-terminal" evidence="3">
    <location>
        <begin position="240"/>
        <end position="368"/>
    </location>
</feature>
<dbReference type="Gene3D" id="2.40.110.10">
    <property type="entry name" value="Butyryl-CoA Dehydrogenase, subunit A, domain 2"/>
    <property type="match status" value="1"/>
</dbReference>
<evidence type="ECO:0000259" key="3">
    <source>
        <dbReference type="Pfam" id="PF08028"/>
    </source>
</evidence>
<feature type="domain" description="Acyl-CoA dehydrogenase/oxidase N-terminal" evidence="2">
    <location>
        <begin position="24"/>
        <end position="86"/>
    </location>
</feature>
<dbReference type="PANTHER" id="PTHR43884">
    <property type="entry name" value="ACYL-COA DEHYDROGENASE"/>
    <property type="match status" value="1"/>
</dbReference>
<dbReference type="PANTHER" id="PTHR43884:SF12">
    <property type="entry name" value="ISOVALERYL-COA DEHYDROGENASE, MITOCHONDRIAL-RELATED"/>
    <property type="match status" value="1"/>
</dbReference>
<dbReference type="EMBL" id="JAAWWP010000001">
    <property type="protein sequence ID" value="NKI39969.1"/>
    <property type="molecule type" value="Genomic_DNA"/>
</dbReference>
<evidence type="ECO:0000259" key="2">
    <source>
        <dbReference type="Pfam" id="PF02771"/>
    </source>
</evidence>
<dbReference type="InterPro" id="IPR009100">
    <property type="entry name" value="AcylCoA_DH/oxidase_NM_dom_sf"/>
</dbReference>
<dbReference type="InterPro" id="IPR036250">
    <property type="entry name" value="AcylCo_DH-like_C"/>
</dbReference>
<dbReference type="Pfam" id="PF02771">
    <property type="entry name" value="Acyl-CoA_dh_N"/>
    <property type="match status" value="1"/>
</dbReference>
<gene>
    <name evidence="4" type="ORF">HFV08_01620</name>
</gene>
<reference evidence="4 5" key="1">
    <citation type="submission" date="2020-04" db="EMBL/GenBank/DDBJ databases">
        <title>Phylogenetic Diversity and Antibacterial Activity against Ralstonia solanacearum of Endophytic Actinomycete Isolated from Moss.</title>
        <authorList>
            <person name="Zhuang X."/>
        </authorList>
    </citation>
    <scope>NUCLEOTIDE SEQUENCE [LARGE SCALE GENOMIC DNA]</scope>
    <source>
        <strain evidence="4 5">LD120</strain>
    </source>
</reference>
<dbReference type="RefSeq" id="WP_168535047.1">
    <property type="nucleotide sequence ID" value="NZ_JAAWWP010000001.1"/>
</dbReference>
<dbReference type="InterPro" id="IPR013107">
    <property type="entry name" value="Acyl-CoA_DH_C"/>
</dbReference>
<comment type="caution">
    <text evidence="4">The sequence shown here is derived from an EMBL/GenBank/DDBJ whole genome shotgun (WGS) entry which is preliminary data.</text>
</comment>
<dbReference type="SUPFAM" id="SSF47203">
    <property type="entry name" value="Acyl-CoA dehydrogenase C-terminal domain-like"/>
    <property type="match status" value="1"/>
</dbReference>
<evidence type="ECO:0000313" key="5">
    <source>
        <dbReference type="Proteomes" id="UP000772196"/>
    </source>
</evidence>
<name>A0ABX1GV69_9ACTN</name>